<dbReference type="Proteomes" id="UP000185744">
    <property type="component" value="Unassembled WGS sequence"/>
</dbReference>
<protein>
    <recommendedName>
        <fullName evidence="2">histidine kinase</fullName>
        <ecNumber evidence="2">2.7.13.3</ecNumber>
    </recommendedName>
</protein>
<keyword evidence="3 6" id="KW-0597">Phosphoprotein</keyword>
<dbReference type="Gene3D" id="3.40.50.2300">
    <property type="match status" value="1"/>
</dbReference>
<feature type="domain" description="PAS" evidence="9">
    <location>
        <begin position="134"/>
        <end position="203"/>
    </location>
</feature>
<dbReference type="CDD" id="cd00156">
    <property type="entry name" value="REC"/>
    <property type="match status" value="1"/>
</dbReference>
<dbReference type="InterPro" id="IPR000700">
    <property type="entry name" value="PAS-assoc_C"/>
</dbReference>
<keyword evidence="12" id="KW-1185">Reference proteome</keyword>
<dbReference type="AlphaFoldDB" id="A0A1Q6DTS6"/>
<keyword evidence="4" id="KW-0808">Transferase</keyword>
<gene>
    <name evidence="11" type="ORF">BTN85_0249</name>
</gene>
<comment type="catalytic activity">
    <reaction evidence="1">
        <text>ATP + protein L-histidine = ADP + protein N-phospho-L-histidine.</text>
        <dbReference type="EC" id="2.7.13.3"/>
    </reaction>
</comment>
<dbReference type="Pfam" id="PF08448">
    <property type="entry name" value="PAS_4"/>
    <property type="match status" value="2"/>
</dbReference>
<feature type="domain" description="PAC" evidence="10">
    <location>
        <begin position="330"/>
        <end position="380"/>
    </location>
</feature>
<dbReference type="PANTHER" id="PTHR43304:SF1">
    <property type="entry name" value="PAC DOMAIN-CONTAINING PROTEIN"/>
    <property type="match status" value="1"/>
</dbReference>
<evidence type="ECO:0000313" key="12">
    <source>
        <dbReference type="Proteomes" id="UP000185744"/>
    </source>
</evidence>
<feature type="modified residue" description="4-aspartylphosphate" evidence="6">
    <location>
        <position position="52"/>
    </location>
</feature>
<evidence type="ECO:0000256" key="2">
    <source>
        <dbReference type="ARBA" id="ARBA00012438"/>
    </source>
</evidence>
<dbReference type="CDD" id="cd00130">
    <property type="entry name" value="PAS"/>
    <property type="match status" value="2"/>
</dbReference>
<feature type="domain" description="PAC" evidence="10">
    <location>
        <begin position="453"/>
        <end position="505"/>
    </location>
</feature>
<dbReference type="Gene3D" id="1.10.287.130">
    <property type="match status" value="1"/>
</dbReference>
<dbReference type="SUPFAM" id="SSF55874">
    <property type="entry name" value="ATPase domain of HSP90 chaperone/DNA topoisomerase II/histidine kinase"/>
    <property type="match status" value="1"/>
</dbReference>
<feature type="domain" description="PAS" evidence="9">
    <location>
        <begin position="381"/>
        <end position="451"/>
    </location>
</feature>
<dbReference type="SMART" id="SM00086">
    <property type="entry name" value="PAC"/>
    <property type="match status" value="3"/>
</dbReference>
<feature type="domain" description="Histidine kinase" evidence="7">
    <location>
        <begin position="509"/>
        <end position="712"/>
    </location>
</feature>
<organism evidence="11 12">
    <name type="scientific">Methanohalarchaeum thermophilum</name>
    <dbReference type="NCBI Taxonomy" id="1903181"/>
    <lineage>
        <taxon>Archaea</taxon>
        <taxon>Methanobacteriati</taxon>
        <taxon>Methanobacteriota</taxon>
        <taxon>Methanonatronarchaeia</taxon>
        <taxon>Methanonatronarchaeales</taxon>
        <taxon>Methanonatronarchaeaceae</taxon>
        <taxon>Candidatus Methanohalarchaeum</taxon>
    </lineage>
</organism>
<evidence type="ECO:0000256" key="4">
    <source>
        <dbReference type="ARBA" id="ARBA00022679"/>
    </source>
</evidence>
<dbReference type="InterPro" id="IPR004358">
    <property type="entry name" value="Sig_transdc_His_kin-like_C"/>
</dbReference>
<dbReference type="InterPro" id="IPR005467">
    <property type="entry name" value="His_kinase_dom"/>
</dbReference>
<dbReference type="InterPro" id="IPR013656">
    <property type="entry name" value="PAS_4"/>
</dbReference>
<dbReference type="SUPFAM" id="SSF52172">
    <property type="entry name" value="CheY-like"/>
    <property type="match status" value="1"/>
</dbReference>
<evidence type="ECO:0000256" key="1">
    <source>
        <dbReference type="ARBA" id="ARBA00000085"/>
    </source>
</evidence>
<comment type="caution">
    <text evidence="11">The sequence shown here is derived from an EMBL/GenBank/DDBJ whole genome shotgun (WGS) entry which is preliminary data.</text>
</comment>
<dbReference type="InterPro" id="IPR003594">
    <property type="entry name" value="HATPase_dom"/>
</dbReference>
<dbReference type="InterPro" id="IPR000014">
    <property type="entry name" value="PAS"/>
</dbReference>
<dbReference type="InterPro" id="IPR052162">
    <property type="entry name" value="Sensor_kinase/Photoreceptor"/>
</dbReference>
<sequence length="717" mass="83031">MVLFVDGDLGVREEFREFLEDERDEFEVKFVSSAEEGLELLDEFCFDCIVSDYRLVGMDGLDFLDVVKSENGINIPFIVFTGDGGEEVAMEALNNGADRYIQKKGGLVSQYSALADAVIEEYEDKMLEKEAERERERMESLMDLSPDLVYFKDDEHKLVRANRAYTQLMRSREEDILGKTARELWPNEAEDIIEDEKIVLGGEPVVGRERRVTLPNGEERWYLIYKIPMYDDQGNVIGFFSVDRDITKRKRFEKELRRSEREKSLILDSTKELISYQRRDHELKWVNKAWYEKFGGENESIEGERCYEYLYGSNEPCEGCPVDKVFETGESIKTEITGQAGRTWLASVNPVRNDDEEVKGVIQASLEITDRIEREGELKRSKKRFENLIKESPVGVVIPDFEEDITFVNESFAQMLGYEKTELIGKNLSEITTEEEFKKMKNKTKERKKGEKESYESKFIKKDGTILNVIIGATPHYNLKGEIIGTVVFIQNITERKKAEEKENFLHSILRHEVKNKIQLIKGYLDLCKDHDKPQEVEKYFTKADKATKESINLIKKVNTMREIEKEEIKEVNVGIILDKIINENRPRAQDKNITIEYEKINCRVLGGSLLREMFSNILKNSLIHSKCQKIKITGKKRENRYLITIEDDGIGIPKKQKEKIFKKGYKKGEKSGHGLGMYLAKKIIKNYNGKIEVKDSKLGGAKFNIILKKPKKTKIN</sequence>
<evidence type="ECO:0000259" key="10">
    <source>
        <dbReference type="PROSITE" id="PS50113"/>
    </source>
</evidence>
<dbReference type="CDD" id="cd00075">
    <property type="entry name" value="HATPase"/>
    <property type="match status" value="1"/>
</dbReference>
<dbReference type="InterPro" id="IPR036890">
    <property type="entry name" value="HATPase_C_sf"/>
</dbReference>
<dbReference type="Pfam" id="PF13426">
    <property type="entry name" value="PAS_9"/>
    <property type="match status" value="1"/>
</dbReference>
<dbReference type="Gene3D" id="3.30.450.20">
    <property type="entry name" value="PAS domain"/>
    <property type="match status" value="3"/>
</dbReference>
<reference evidence="11" key="1">
    <citation type="submission" date="2016-12" db="EMBL/GenBank/DDBJ databases">
        <title>Discovery of methanogenic haloarchaea.</title>
        <authorList>
            <person name="Sorokin D.Y."/>
            <person name="Makarova K.S."/>
            <person name="Abbas B."/>
            <person name="Ferrer M."/>
            <person name="Golyshin P.N."/>
        </authorList>
    </citation>
    <scope>NUCLEOTIDE SEQUENCE [LARGE SCALE GENOMIC DNA]</scope>
    <source>
        <strain evidence="11">HMET1</strain>
    </source>
</reference>
<evidence type="ECO:0000259" key="9">
    <source>
        <dbReference type="PROSITE" id="PS50112"/>
    </source>
</evidence>
<dbReference type="InterPro" id="IPR001789">
    <property type="entry name" value="Sig_transdc_resp-reg_receiver"/>
</dbReference>
<dbReference type="Pfam" id="PF00072">
    <property type="entry name" value="Response_reg"/>
    <property type="match status" value="1"/>
</dbReference>
<dbReference type="Gene3D" id="3.30.565.10">
    <property type="entry name" value="Histidine kinase-like ATPase, C-terminal domain"/>
    <property type="match status" value="1"/>
</dbReference>
<dbReference type="SMART" id="SM00448">
    <property type="entry name" value="REC"/>
    <property type="match status" value="1"/>
</dbReference>
<dbReference type="SMART" id="SM00387">
    <property type="entry name" value="HATPase_c"/>
    <property type="match status" value="1"/>
</dbReference>
<dbReference type="InterPro" id="IPR035965">
    <property type="entry name" value="PAS-like_dom_sf"/>
</dbReference>
<name>A0A1Q6DTS6_METT1</name>
<evidence type="ECO:0000256" key="3">
    <source>
        <dbReference type="ARBA" id="ARBA00022553"/>
    </source>
</evidence>
<dbReference type="EMBL" id="MSDW01000001">
    <property type="protein sequence ID" value="OKY77780.1"/>
    <property type="molecule type" value="Genomic_DNA"/>
</dbReference>
<dbReference type="PROSITE" id="PS50113">
    <property type="entry name" value="PAC"/>
    <property type="match status" value="3"/>
</dbReference>
<dbReference type="GO" id="GO:0004673">
    <property type="term" value="F:protein histidine kinase activity"/>
    <property type="evidence" value="ECO:0007669"/>
    <property type="project" value="UniProtKB-EC"/>
</dbReference>
<dbReference type="Pfam" id="PF02518">
    <property type="entry name" value="HATPase_c"/>
    <property type="match status" value="1"/>
</dbReference>
<evidence type="ECO:0000313" key="11">
    <source>
        <dbReference type="EMBL" id="OKY77780.1"/>
    </source>
</evidence>
<dbReference type="PANTHER" id="PTHR43304">
    <property type="entry name" value="PHYTOCHROME-LIKE PROTEIN CPH1"/>
    <property type="match status" value="1"/>
</dbReference>
<feature type="domain" description="Response regulatory" evidence="8">
    <location>
        <begin position="1"/>
        <end position="118"/>
    </location>
</feature>
<proteinExistence type="predicted"/>
<dbReference type="PROSITE" id="PS50109">
    <property type="entry name" value="HIS_KIN"/>
    <property type="match status" value="1"/>
</dbReference>
<accession>A0A1Q6DTS6</accession>
<dbReference type="SUPFAM" id="SSF55785">
    <property type="entry name" value="PYP-like sensor domain (PAS domain)"/>
    <property type="match status" value="3"/>
</dbReference>
<evidence type="ECO:0000259" key="8">
    <source>
        <dbReference type="PROSITE" id="PS50110"/>
    </source>
</evidence>
<dbReference type="SMART" id="SM00091">
    <property type="entry name" value="PAS"/>
    <property type="match status" value="2"/>
</dbReference>
<dbReference type="InParanoid" id="A0A1Q6DTS6"/>
<dbReference type="GO" id="GO:0000160">
    <property type="term" value="P:phosphorelay signal transduction system"/>
    <property type="evidence" value="ECO:0007669"/>
    <property type="project" value="InterPro"/>
</dbReference>
<dbReference type="NCBIfam" id="TIGR00229">
    <property type="entry name" value="sensory_box"/>
    <property type="match status" value="2"/>
</dbReference>
<dbReference type="EC" id="2.7.13.3" evidence="2"/>
<dbReference type="InterPro" id="IPR001610">
    <property type="entry name" value="PAC"/>
</dbReference>
<dbReference type="PRINTS" id="PR00344">
    <property type="entry name" value="BCTRLSENSOR"/>
</dbReference>
<evidence type="ECO:0000259" key="7">
    <source>
        <dbReference type="PROSITE" id="PS50109"/>
    </source>
</evidence>
<dbReference type="InterPro" id="IPR011006">
    <property type="entry name" value="CheY-like_superfamily"/>
</dbReference>
<dbReference type="PROSITE" id="PS50112">
    <property type="entry name" value="PAS"/>
    <property type="match status" value="2"/>
</dbReference>
<evidence type="ECO:0000256" key="5">
    <source>
        <dbReference type="ARBA" id="ARBA00022777"/>
    </source>
</evidence>
<dbReference type="STRING" id="1903181.BTN85_0249"/>
<dbReference type="PROSITE" id="PS50110">
    <property type="entry name" value="RESPONSE_REGULATORY"/>
    <property type="match status" value="1"/>
</dbReference>
<evidence type="ECO:0000256" key="6">
    <source>
        <dbReference type="PROSITE-ProRule" id="PRU00169"/>
    </source>
</evidence>
<keyword evidence="5 11" id="KW-0418">Kinase</keyword>
<feature type="domain" description="PAC" evidence="10">
    <location>
        <begin position="206"/>
        <end position="258"/>
    </location>
</feature>